<dbReference type="GO" id="GO:0016747">
    <property type="term" value="F:acyltransferase activity, transferring groups other than amino-acyl groups"/>
    <property type="evidence" value="ECO:0007669"/>
    <property type="project" value="InterPro"/>
</dbReference>
<name>A0A844XE60_9SPHN</name>
<reference evidence="2 3" key="1">
    <citation type="submission" date="2019-12" db="EMBL/GenBank/DDBJ databases">
        <authorList>
            <person name="Lee S.D."/>
        </authorList>
    </citation>
    <scope>NUCLEOTIDE SEQUENCE [LARGE SCALE GENOMIC DNA]</scope>
    <source>
        <strain evidence="2 3">GH3-10</strain>
    </source>
</reference>
<protein>
    <submittedName>
        <fullName evidence="2">N-acetyltransferase</fullName>
    </submittedName>
</protein>
<dbReference type="Gene3D" id="3.40.630.30">
    <property type="match status" value="1"/>
</dbReference>
<proteinExistence type="predicted"/>
<keyword evidence="2" id="KW-0808">Transferase</keyword>
<keyword evidence="3" id="KW-1185">Reference proteome</keyword>
<accession>A0A844XE60</accession>
<gene>
    <name evidence="2" type="ORF">GRF63_07635</name>
</gene>
<evidence type="ECO:0000313" key="2">
    <source>
        <dbReference type="EMBL" id="MWV27775.1"/>
    </source>
</evidence>
<dbReference type="EMBL" id="WUBR01000002">
    <property type="protein sequence ID" value="MWV27775.1"/>
    <property type="molecule type" value="Genomic_DNA"/>
</dbReference>
<dbReference type="InterPro" id="IPR000182">
    <property type="entry name" value="GNAT_dom"/>
</dbReference>
<sequence>MTERQVTLVPAEEADFPEFKRELQAAFSLPLMELLGEVPKGAIPSDEDLDGMMSAENAQVLHILHDGRKVGGAVVTINEETQENSLDLLYMAVGNHSRGLGQAAWLAIEAMFPNTRSWETHTPYFEKRNIHFYVNVCGFQIVEYFHARHPGSHEPRPEGMPENGEMFRFIKKMTP</sequence>
<evidence type="ECO:0000313" key="3">
    <source>
        <dbReference type="Proteomes" id="UP000461409"/>
    </source>
</evidence>
<dbReference type="SUPFAM" id="SSF55729">
    <property type="entry name" value="Acyl-CoA N-acyltransferases (Nat)"/>
    <property type="match status" value="1"/>
</dbReference>
<dbReference type="Proteomes" id="UP000461409">
    <property type="component" value="Unassembled WGS sequence"/>
</dbReference>
<reference evidence="2 3" key="2">
    <citation type="submission" date="2020-02" db="EMBL/GenBank/DDBJ databases">
        <title>Erythrobacter dongmakensis sp. nov., isolated from a tidal mudflat.</title>
        <authorList>
            <person name="Kim I.S."/>
        </authorList>
    </citation>
    <scope>NUCLEOTIDE SEQUENCE [LARGE SCALE GENOMIC DNA]</scope>
    <source>
        <strain evidence="2 3">GH3-10</strain>
    </source>
</reference>
<evidence type="ECO:0000259" key="1">
    <source>
        <dbReference type="PROSITE" id="PS51186"/>
    </source>
</evidence>
<comment type="caution">
    <text evidence="2">The sequence shown here is derived from an EMBL/GenBank/DDBJ whole genome shotgun (WGS) entry which is preliminary data.</text>
</comment>
<dbReference type="AlphaFoldDB" id="A0A844XE60"/>
<feature type="domain" description="N-acetyltransferase" evidence="1">
    <location>
        <begin position="6"/>
        <end position="174"/>
    </location>
</feature>
<organism evidence="2 3">
    <name type="scientific">Aurantiacibacter rhizosphaerae</name>
    <dbReference type="NCBI Taxonomy" id="2691582"/>
    <lineage>
        <taxon>Bacteria</taxon>
        <taxon>Pseudomonadati</taxon>
        <taxon>Pseudomonadota</taxon>
        <taxon>Alphaproteobacteria</taxon>
        <taxon>Sphingomonadales</taxon>
        <taxon>Erythrobacteraceae</taxon>
        <taxon>Aurantiacibacter</taxon>
    </lineage>
</organism>
<dbReference type="PROSITE" id="PS51186">
    <property type="entry name" value="GNAT"/>
    <property type="match status" value="1"/>
</dbReference>
<dbReference type="InterPro" id="IPR016181">
    <property type="entry name" value="Acyl_CoA_acyltransferase"/>
</dbReference>
<dbReference type="RefSeq" id="WP_160485452.1">
    <property type="nucleotide sequence ID" value="NZ_WUBR01000002.1"/>
</dbReference>